<dbReference type="KEGG" id="aba:Acid345_2014"/>
<dbReference type="EMBL" id="CP000360">
    <property type="protein sequence ID" value="ABF41015.1"/>
    <property type="molecule type" value="Genomic_DNA"/>
</dbReference>
<dbReference type="EnsemblBacteria" id="ABF41015">
    <property type="protein sequence ID" value="ABF41015"/>
    <property type="gene ID" value="Acid345_2014"/>
</dbReference>
<feature type="compositionally biased region" description="Basic and acidic residues" evidence="1">
    <location>
        <begin position="38"/>
        <end position="47"/>
    </location>
</feature>
<sequence length="218" mass="24935">MRTLFSLFTIVLLLPSLLSAQSDPPSLGDVARQNRSARKADDPSKPKQILENEDLGKYRGPIPEIAQTKASNSQEIIAAILAYSDKHSPEETETAVHQWYDAEIEIINAAVKHTVTLYQDRASPTSANALDQQHGYEDYRQYVQARADTQQRDLSDLKTLGEYQLVIGRVVGGLREVKNALYMQKRFKFEWFDDNYPQTHYIFMPNRVQQPPTWCCTE</sequence>
<evidence type="ECO:0000313" key="4">
    <source>
        <dbReference type="Proteomes" id="UP000002432"/>
    </source>
</evidence>
<organism evidence="3 4">
    <name type="scientific">Koribacter versatilis (strain Ellin345)</name>
    <dbReference type="NCBI Taxonomy" id="204669"/>
    <lineage>
        <taxon>Bacteria</taxon>
        <taxon>Pseudomonadati</taxon>
        <taxon>Acidobacteriota</taxon>
        <taxon>Terriglobia</taxon>
        <taxon>Terriglobales</taxon>
        <taxon>Candidatus Korobacteraceae</taxon>
        <taxon>Candidatus Korobacter</taxon>
    </lineage>
</organism>
<evidence type="ECO:0000256" key="2">
    <source>
        <dbReference type="SAM" id="SignalP"/>
    </source>
</evidence>
<gene>
    <name evidence="3" type="ordered locus">Acid345_2014</name>
</gene>
<feature type="region of interest" description="Disordered" evidence="1">
    <location>
        <begin position="22"/>
        <end position="47"/>
    </location>
</feature>
<evidence type="ECO:0000256" key="1">
    <source>
        <dbReference type="SAM" id="MobiDB-lite"/>
    </source>
</evidence>
<dbReference type="RefSeq" id="WP_011522816.1">
    <property type="nucleotide sequence ID" value="NC_008009.1"/>
</dbReference>
<dbReference type="AlphaFoldDB" id="Q1IQ35"/>
<dbReference type="HOGENOM" id="CLU_1265569_0_0_0"/>
<feature type="chain" id="PRO_5004191843" evidence="2">
    <location>
        <begin position="21"/>
        <end position="218"/>
    </location>
</feature>
<accession>Q1IQ35</accession>
<feature type="signal peptide" evidence="2">
    <location>
        <begin position="1"/>
        <end position="20"/>
    </location>
</feature>
<dbReference type="Proteomes" id="UP000002432">
    <property type="component" value="Chromosome"/>
</dbReference>
<name>Q1IQ35_KORVE</name>
<keyword evidence="4" id="KW-1185">Reference proteome</keyword>
<reference evidence="3 4" key="1">
    <citation type="journal article" date="2009" name="Appl. Environ. Microbiol.">
        <title>Three genomes from the phylum Acidobacteria provide insight into the lifestyles of these microorganisms in soils.</title>
        <authorList>
            <person name="Ward N.L."/>
            <person name="Challacombe J.F."/>
            <person name="Janssen P.H."/>
            <person name="Henrissat B."/>
            <person name="Coutinho P.M."/>
            <person name="Wu M."/>
            <person name="Xie G."/>
            <person name="Haft D.H."/>
            <person name="Sait M."/>
            <person name="Badger J."/>
            <person name="Barabote R.D."/>
            <person name="Bradley B."/>
            <person name="Brettin T.S."/>
            <person name="Brinkac L.M."/>
            <person name="Bruce D."/>
            <person name="Creasy T."/>
            <person name="Daugherty S.C."/>
            <person name="Davidsen T.M."/>
            <person name="DeBoy R.T."/>
            <person name="Detter J.C."/>
            <person name="Dodson R.J."/>
            <person name="Durkin A.S."/>
            <person name="Ganapathy A."/>
            <person name="Gwinn-Giglio M."/>
            <person name="Han C.S."/>
            <person name="Khouri H."/>
            <person name="Kiss H."/>
            <person name="Kothari S.P."/>
            <person name="Madupu R."/>
            <person name="Nelson K.E."/>
            <person name="Nelson W.C."/>
            <person name="Paulsen I."/>
            <person name="Penn K."/>
            <person name="Ren Q."/>
            <person name="Rosovitz M.J."/>
            <person name="Selengut J.D."/>
            <person name="Shrivastava S."/>
            <person name="Sullivan S.A."/>
            <person name="Tapia R."/>
            <person name="Thompson L.S."/>
            <person name="Watkins K.L."/>
            <person name="Yang Q."/>
            <person name="Yu C."/>
            <person name="Zafar N."/>
            <person name="Zhou L."/>
            <person name="Kuske C.R."/>
        </authorList>
    </citation>
    <scope>NUCLEOTIDE SEQUENCE [LARGE SCALE GENOMIC DNA]</scope>
    <source>
        <strain evidence="3 4">Ellin345</strain>
    </source>
</reference>
<proteinExistence type="predicted"/>
<protein>
    <submittedName>
        <fullName evidence="3">Uncharacterized protein</fullName>
    </submittedName>
</protein>
<keyword evidence="2" id="KW-0732">Signal</keyword>
<evidence type="ECO:0000313" key="3">
    <source>
        <dbReference type="EMBL" id="ABF41015.1"/>
    </source>
</evidence>